<evidence type="ECO:0000256" key="2">
    <source>
        <dbReference type="SAM" id="SignalP"/>
    </source>
</evidence>
<gene>
    <name evidence="4" type="ORF">BCR32DRAFT_294575</name>
</gene>
<evidence type="ECO:0000313" key="5">
    <source>
        <dbReference type="Proteomes" id="UP000193944"/>
    </source>
</evidence>
<dbReference type="InterPro" id="IPR000254">
    <property type="entry name" value="CBD"/>
</dbReference>
<organism evidence="4 5">
    <name type="scientific">Anaeromyces robustus</name>
    <dbReference type="NCBI Taxonomy" id="1754192"/>
    <lineage>
        <taxon>Eukaryota</taxon>
        <taxon>Fungi</taxon>
        <taxon>Fungi incertae sedis</taxon>
        <taxon>Chytridiomycota</taxon>
        <taxon>Chytridiomycota incertae sedis</taxon>
        <taxon>Neocallimastigomycetes</taxon>
        <taxon>Neocallimastigales</taxon>
        <taxon>Neocallimastigaceae</taxon>
        <taxon>Anaeromyces</taxon>
    </lineage>
</organism>
<dbReference type="PROSITE" id="PS51164">
    <property type="entry name" value="CBM1_2"/>
    <property type="match status" value="1"/>
</dbReference>
<dbReference type="STRING" id="1754192.A0A1Y1X037"/>
<evidence type="ECO:0000259" key="3">
    <source>
        <dbReference type="PROSITE" id="PS51164"/>
    </source>
</evidence>
<feature type="chain" id="PRO_5013299426" evidence="2">
    <location>
        <begin position="19"/>
        <end position="881"/>
    </location>
</feature>
<comment type="caution">
    <text evidence="4">The sequence shown here is derived from an EMBL/GenBank/DDBJ whole genome shotgun (WGS) entry which is preliminary data.</text>
</comment>
<dbReference type="AlphaFoldDB" id="A0A1Y1X037"/>
<dbReference type="PANTHER" id="PTHR40050">
    <property type="entry name" value="INNER SPORE COAT PROTEIN H"/>
    <property type="match status" value="1"/>
</dbReference>
<dbReference type="GO" id="GO:0005975">
    <property type="term" value="P:carbohydrate metabolic process"/>
    <property type="evidence" value="ECO:0007669"/>
    <property type="project" value="InterPro"/>
</dbReference>
<dbReference type="OrthoDB" id="10267127at2759"/>
<reference evidence="4 5" key="2">
    <citation type="submission" date="2016-08" db="EMBL/GenBank/DDBJ databases">
        <title>Pervasive Adenine N6-methylation of Active Genes in Fungi.</title>
        <authorList>
            <consortium name="DOE Joint Genome Institute"/>
            <person name="Mondo S.J."/>
            <person name="Dannebaum R.O."/>
            <person name="Kuo R.C."/>
            <person name="Labutti K."/>
            <person name="Haridas S."/>
            <person name="Kuo A."/>
            <person name="Salamov A."/>
            <person name="Ahrendt S.R."/>
            <person name="Lipzen A."/>
            <person name="Sullivan W."/>
            <person name="Andreopoulos W.B."/>
            <person name="Clum A."/>
            <person name="Lindquist E."/>
            <person name="Daum C."/>
            <person name="Ramamoorthy G.K."/>
            <person name="Gryganskyi A."/>
            <person name="Culley D."/>
            <person name="Magnuson J.K."/>
            <person name="James T.Y."/>
            <person name="O'Malley M.A."/>
            <person name="Stajich J.E."/>
            <person name="Spatafora J.W."/>
            <person name="Visel A."/>
            <person name="Grigoriev I.V."/>
        </authorList>
    </citation>
    <scope>NUCLEOTIDE SEQUENCE [LARGE SCALE GENOMIC DNA]</scope>
    <source>
        <strain evidence="4 5">S4</strain>
    </source>
</reference>
<sequence length="881" mass="98293">MNMKGLLFLPLLIATVFCSTYLDGLNRTFDEIEQKVVDLYVTMPTAQVNDLLKKAQISVNDVSSNYGKKEDFKYEEAKIVAKWNGKEKTYEKVSFKTGGMYARSNDKVGFNIKLDKKFLGRKNIRLRPDPTDTTKLRSKISCDIANRMGVPSIQASFARLYMNGEFWGFYTLMDAIKPSWIKQTFSPTEEEITTLYQCKNGGFKFTTDTVYQCINANDDYQHMTAFKNFVTEVNKCKTIDEVDKIFEVDVFLKYLAFEWLIGSFDHFLVNGHNLYFYQRESDKKWTVIYYDYDNTFGTYLTANKWDSKGANQDGSGGVNQWGQNTRGNNPITYTFADWEMNLPIVKLLVHKNQSRFKKIVREVLVSAFNPDLLNPHIHELKHFLKPYVTEDYTPKNGKLPGRINNIGSKHTSSLTEFENTVESSLKAWISTKFDVACKNYGFNKNDILNESAKYVAKSYDYPFLHEEPKDKKTTTTTTTTTTIKKTTTTTTTKKTTTTTTTKKTTTTTTTKKTTTTTTTKKPTTTTIKKTTTTTTTTKKSTTTTTNPPSVIPTPKVCDKITKGFYACGGLNYPDASPCCETGYRCEYQNDYYYMCAPYTSGGSGGNNNNDPVYVKVETIIAYQFDGKDNKSATETKQYTQKIEGKSGTFGELKIDANNGKLAARGTDTQFNAGTKISFTAKANGSFVITSYPGYHSYTIKSGSAKAVAVDSDSKKVSIKAGEIYVIEATNTAYLYSLVITYQPDSSNNGGSTTTTKAVIAYQFDGKNNNSATETKQYTQKIEGKSGTFGELKIDANNGKLAARGTDTQFNAGTKISFTAKANGSFVITSYPGYHSYTIKSGSAKAVAVDSDSKKVSIKAGETYVIEATATAYLYSLVITYN</sequence>
<accession>A0A1Y1X037</accession>
<dbReference type="InterPro" id="IPR014867">
    <property type="entry name" value="Spore_coat_CotH_CotH2/3/7"/>
</dbReference>
<dbReference type="Pfam" id="PF08757">
    <property type="entry name" value="CotH"/>
    <property type="match status" value="1"/>
</dbReference>
<evidence type="ECO:0000256" key="1">
    <source>
        <dbReference type="ARBA" id="ARBA00022729"/>
    </source>
</evidence>
<name>A0A1Y1X037_9FUNG</name>
<evidence type="ECO:0000313" key="4">
    <source>
        <dbReference type="EMBL" id="ORX79171.1"/>
    </source>
</evidence>
<feature type="signal peptide" evidence="2">
    <location>
        <begin position="1"/>
        <end position="18"/>
    </location>
</feature>
<protein>
    <submittedName>
        <fullName evidence="4">Coth-domain-containing protein</fullName>
    </submittedName>
</protein>
<dbReference type="SMART" id="SM00236">
    <property type="entry name" value="fCBD"/>
    <property type="match status" value="1"/>
</dbReference>
<dbReference type="Proteomes" id="UP000193944">
    <property type="component" value="Unassembled WGS sequence"/>
</dbReference>
<dbReference type="PANTHER" id="PTHR40050:SF1">
    <property type="entry name" value="INNER SPORE COAT PROTEIN H"/>
    <property type="match status" value="1"/>
</dbReference>
<proteinExistence type="predicted"/>
<dbReference type="GO" id="GO:0005576">
    <property type="term" value="C:extracellular region"/>
    <property type="evidence" value="ECO:0007669"/>
    <property type="project" value="InterPro"/>
</dbReference>
<keyword evidence="5" id="KW-1185">Reference proteome</keyword>
<reference evidence="4 5" key="1">
    <citation type="submission" date="2016-08" db="EMBL/GenBank/DDBJ databases">
        <title>A Parts List for Fungal Cellulosomes Revealed by Comparative Genomics.</title>
        <authorList>
            <consortium name="DOE Joint Genome Institute"/>
            <person name="Haitjema C.H."/>
            <person name="Gilmore S.P."/>
            <person name="Henske J.K."/>
            <person name="Solomon K.V."/>
            <person name="De Groot R."/>
            <person name="Kuo A."/>
            <person name="Mondo S.J."/>
            <person name="Salamov A.A."/>
            <person name="Labutti K."/>
            <person name="Zhao Z."/>
            <person name="Chiniquy J."/>
            <person name="Barry K."/>
            <person name="Brewer H.M."/>
            <person name="Purvine S.O."/>
            <person name="Wright A.T."/>
            <person name="Boxma B."/>
            <person name="Van Alen T."/>
            <person name="Hackstein J.H."/>
            <person name="Baker S.E."/>
            <person name="Grigoriev I.V."/>
            <person name="O'Malley M.A."/>
        </authorList>
    </citation>
    <scope>NUCLEOTIDE SEQUENCE [LARGE SCALE GENOMIC DNA]</scope>
    <source>
        <strain evidence="4 5">S4</strain>
    </source>
</reference>
<keyword evidence="1 2" id="KW-0732">Signal</keyword>
<feature type="domain" description="CBM1" evidence="3">
    <location>
        <begin position="559"/>
        <end position="596"/>
    </location>
</feature>
<dbReference type="EMBL" id="MCFG01000184">
    <property type="protein sequence ID" value="ORX79171.1"/>
    <property type="molecule type" value="Genomic_DNA"/>
</dbReference>
<dbReference type="GO" id="GO:0030248">
    <property type="term" value="F:cellulose binding"/>
    <property type="evidence" value="ECO:0007669"/>
    <property type="project" value="InterPro"/>
</dbReference>